<evidence type="ECO:0000259" key="1">
    <source>
        <dbReference type="Pfam" id="PF17921"/>
    </source>
</evidence>
<protein>
    <recommendedName>
        <fullName evidence="5">Integrase zinc-binding domain-containing protein</fullName>
    </recommendedName>
</protein>
<evidence type="ECO:0000313" key="3">
    <source>
        <dbReference type="EMBL" id="WMV08761.1"/>
    </source>
</evidence>
<dbReference type="Gene3D" id="1.10.340.70">
    <property type="match status" value="1"/>
</dbReference>
<dbReference type="Proteomes" id="UP001234989">
    <property type="component" value="Chromosome 1"/>
</dbReference>
<dbReference type="InterPro" id="IPR056924">
    <property type="entry name" value="SH3_Tf2-1"/>
</dbReference>
<reference evidence="3" key="1">
    <citation type="submission" date="2023-08" db="EMBL/GenBank/DDBJ databases">
        <title>A de novo genome assembly of Solanum verrucosum Schlechtendal, a Mexican diploid species geographically isolated from the other diploid A-genome species in potato relatives.</title>
        <authorList>
            <person name="Hosaka K."/>
        </authorList>
    </citation>
    <scope>NUCLEOTIDE SEQUENCE</scope>
    <source>
        <tissue evidence="3">Young leaves</tissue>
    </source>
</reference>
<proteinExistence type="predicted"/>
<dbReference type="Pfam" id="PF17921">
    <property type="entry name" value="Integrase_H2C2"/>
    <property type="match status" value="1"/>
</dbReference>
<feature type="domain" description="Tf2-1-like SH3-like" evidence="2">
    <location>
        <begin position="193"/>
        <end position="241"/>
    </location>
</feature>
<evidence type="ECO:0000313" key="4">
    <source>
        <dbReference type="Proteomes" id="UP001234989"/>
    </source>
</evidence>
<dbReference type="AlphaFoldDB" id="A0AAF0PQD9"/>
<name>A0AAF0PQD9_SOLVR</name>
<dbReference type="InterPro" id="IPR041588">
    <property type="entry name" value="Integrase_H2C2"/>
</dbReference>
<keyword evidence="4" id="KW-1185">Reference proteome</keyword>
<gene>
    <name evidence="3" type="ORF">MTR67_002146</name>
</gene>
<evidence type="ECO:0000259" key="2">
    <source>
        <dbReference type="Pfam" id="PF24626"/>
    </source>
</evidence>
<feature type="domain" description="Integrase zinc-binding" evidence="1">
    <location>
        <begin position="94"/>
        <end position="148"/>
    </location>
</feature>
<dbReference type="EMBL" id="CP133612">
    <property type="protein sequence ID" value="WMV08761.1"/>
    <property type="molecule type" value="Genomic_DNA"/>
</dbReference>
<organism evidence="3 4">
    <name type="scientific">Solanum verrucosum</name>
    <dbReference type="NCBI Taxonomy" id="315347"/>
    <lineage>
        <taxon>Eukaryota</taxon>
        <taxon>Viridiplantae</taxon>
        <taxon>Streptophyta</taxon>
        <taxon>Embryophyta</taxon>
        <taxon>Tracheophyta</taxon>
        <taxon>Spermatophyta</taxon>
        <taxon>Magnoliopsida</taxon>
        <taxon>eudicotyledons</taxon>
        <taxon>Gunneridae</taxon>
        <taxon>Pentapetalae</taxon>
        <taxon>asterids</taxon>
        <taxon>lamiids</taxon>
        <taxon>Solanales</taxon>
        <taxon>Solanaceae</taxon>
        <taxon>Solanoideae</taxon>
        <taxon>Solaneae</taxon>
        <taxon>Solanum</taxon>
    </lineage>
</organism>
<sequence>MDYDMSILYYQGKANVVVDTLSKFSIGSNTHVEDVKKELAKEVHGLARLGVRLLDSSECRVVAYDYKQKVMAFEQKGDGVLKYQGRLFVPKVDEIQERIMVEPHSSGYAIPTGSIKMYHDLREVYWWNSMKRCIAYFVAKCPNVQQVKEEHQRLGCVTQNIVLPEWKWEMINIDFITGLSRSRTQHYSIWAVMRFGKKGKPSPQYIGPYRISKRVGNVANELEFVPELVVVHLVFHISMLMN</sequence>
<accession>A0AAF0PQD9</accession>
<dbReference type="Pfam" id="PF24626">
    <property type="entry name" value="SH3_Tf2-1"/>
    <property type="match status" value="1"/>
</dbReference>
<dbReference type="PANTHER" id="PTHR45835">
    <property type="entry name" value="YALI0A06105P"/>
    <property type="match status" value="1"/>
</dbReference>
<dbReference type="PANTHER" id="PTHR45835:SF91">
    <property type="entry name" value="RETROTRANSPOSON, TY3-GYPSY SUBCLASS-LIKE PROTEIN"/>
    <property type="match status" value="1"/>
</dbReference>
<evidence type="ECO:0008006" key="5">
    <source>
        <dbReference type="Google" id="ProtNLM"/>
    </source>
</evidence>